<keyword evidence="2" id="KW-1185">Reference proteome</keyword>
<protein>
    <submittedName>
        <fullName evidence="1">Uncharacterized protein</fullName>
    </submittedName>
</protein>
<evidence type="ECO:0000313" key="2">
    <source>
        <dbReference type="Proteomes" id="UP000784294"/>
    </source>
</evidence>
<dbReference type="AlphaFoldDB" id="A0A3S5AFU6"/>
<dbReference type="EMBL" id="CAAALY010041247">
    <property type="protein sequence ID" value="VEL19356.1"/>
    <property type="molecule type" value="Genomic_DNA"/>
</dbReference>
<dbReference type="Proteomes" id="UP000784294">
    <property type="component" value="Unassembled WGS sequence"/>
</dbReference>
<evidence type="ECO:0000313" key="1">
    <source>
        <dbReference type="EMBL" id="VEL19356.1"/>
    </source>
</evidence>
<sequence>MMDKSSAHFSPKRGRMFRGLWQPEGHIKAKRMPNHKTQTSTSDEIKLRIALGTLATTNSLDMVTEPPPRVVLWVKVPQTGPPSQAMVFDFGFRVQSVQKSLSTGSHGQSSEGWTLSAFAVFAGN</sequence>
<gene>
    <name evidence="1" type="ORF">PXEA_LOCUS12796</name>
</gene>
<proteinExistence type="predicted"/>
<reference evidence="1" key="1">
    <citation type="submission" date="2018-11" db="EMBL/GenBank/DDBJ databases">
        <authorList>
            <consortium name="Pathogen Informatics"/>
        </authorList>
    </citation>
    <scope>NUCLEOTIDE SEQUENCE</scope>
</reference>
<name>A0A3S5AFU6_9PLAT</name>
<accession>A0A3S5AFU6</accession>
<organism evidence="1 2">
    <name type="scientific">Protopolystoma xenopodis</name>
    <dbReference type="NCBI Taxonomy" id="117903"/>
    <lineage>
        <taxon>Eukaryota</taxon>
        <taxon>Metazoa</taxon>
        <taxon>Spiralia</taxon>
        <taxon>Lophotrochozoa</taxon>
        <taxon>Platyhelminthes</taxon>
        <taxon>Monogenea</taxon>
        <taxon>Polyopisthocotylea</taxon>
        <taxon>Polystomatidea</taxon>
        <taxon>Polystomatidae</taxon>
        <taxon>Protopolystoma</taxon>
    </lineage>
</organism>
<comment type="caution">
    <text evidence="1">The sequence shown here is derived from an EMBL/GenBank/DDBJ whole genome shotgun (WGS) entry which is preliminary data.</text>
</comment>